<dbReference type="PROSITE" id="PS50893">
    <property type="entry name" value="ABC_TRANSPORTER_2"/>
    <property type="match status" value="1"/>
</dbReference>
<dbReference type="GO" id="GO:0005524">
    <property type="term" value="F:ATP binding"/>
    <property type="evidence" value="ECO:0007669"/>
    <property type="project" value="UniProtKB-KW"/>
</dbReference>
<dbReference type="GO" id="GO:0007031">
    <property type="term" value="P:peroxisome organization"/>
    <property type="evidence" value="ECO:0007669"/>
    <property type="project" value="TreeGrafter"/>
</dbReference>
<feature type="transmembrane region" description="Helical" evidence="9">
    <location>
        <begin position="163"/>
        <end position="186"/>
    </location>
</feature>
<keyword evidence="7 9" id="KW-0472">Membrane</keyword>
<feature type="domain" description="ABC transporter" evidence="10">
    <location>
        <begin position="469"/>
        <end position="773"/>
    </location>
</feature>
<dbReference type="GO" id="GO:0042758">
    <property type="term" value="P:long-chain fatty acid catabolic process"/>
    <property type="evidence" value="ECO:0007669"/>
    <property type="project" value="EnsemblFungi"/>
</dbReference>
<dbReference type="CDD" id="cd03223">
    <property type="entry name" value="ABCD_peroxisomal_ALDP"/>
    <property type="match status" value="1"/>
</dbReference>
<keyword evidence="4" id="KW-0547">Nucleotide-binding</keyword>
<feature type="compositionally biased region" description="Low complexity" evidence="8">
    <location>
        <begin position="75"/>
        <end position="90"/>
    </location>
</feature>
<evidence type="ECO:0000313" key="13">
    <source>
        <dbReference type="Proteomes" id="UP000001640"/>
    </source>
</evidence>
<evidence type="ECO:0000256" key="4">
    <source>
        <dbReference type="ARBA" id="ARBA00022741"/>
    </source>
</evidence>
<name>G0V5T8_NAUCA</name>
<organism evidence="12 13">
    <name type="scientific">Naumovozyma castellii</name>
    <name type="common">Yeast</name>
    <name type="synonym">Saccharomyces castellii</name>
    <dbReference type="NCBI Taxonomy" id="27288"/>
    <lineage>
        <taxon>Eukaryota</taxon>
        <taxon>Fungi</taxon>
        <taxon>Dikarya</taxon>
        <taxon>Ascomycota</taxon>
        <taxon>Saccharomycotina</taxon>
        <taxon>Saccharomycetes</taxon>
        <taxon>Saccharomycetales</taxon>
        <taxon>Saccharomycetaceae</taxon>
        <taxon>Naumovozyma</taxon>
    </lineage>
</organism>
<dbReference type="SUPFAM" id="SSF52540">
    <property type="entry name" value="P-loop containing nucleoside triphosphate hydrolases"/>
    <property type="match status" value="1"/>
</dbReference>
<dbReference type="KEGG" id="ncs:NCAS_0A02680"/>
<dbReference type="GO" id="GO:0140359">
    <property type="term" value="F:ABC-type transporter activity"/>
    <property type="evidence" value="ECO:0007669"/>
    <property type="project" value="InterPro"/>
</dbReference>
<evidence type="ECO:0000256" key="9">
    <source>
        <dbReference type="SAM" id="Phobius"/>
    </source>
</evidence>
<dbReference type="Pfam" id="PF00005">
    <property type="entry name" value="ABC_tran"/>
    <property type="match status" value="1"/>
</dbReference>
<evidence type="ECO:0000256" key="5">
    <source>
        <dbReference type="ARBA" id="ARBA00022840"/>
    </source>
</evidence>
<feature type="region of interest" description="Disordered" evidence="8">
    <location>
        <begin position="35"/>
        <end position="100"/>
    </location>
</feature>
<feature type="compositionally biased region" description="Basic and acidic residues" evidence="8">
    <location>
        <begin position="866"/>
        <end position="879"/>
    </location>
</feature>
<dbReference type="InterPro" id="IPR027417">
    <property type="entry name" value="P-loop_NTPase"/>
</dbReference>
<dbReference type="Gene3D" id="1.20.1560.10">
    <property type="entry name" value="ABC transporter type 1, transmembrane domain"/>
    <property type="match status" value="1"/>
</dbReference>
<dbReference type="PANTHER" id="PTHR11384:SF69">
    <property type="entry name" value="PEROXISOMAL LONG-CHAIN FATTY ACID IMPORT PROTEIN 1"/>
    <property type="match status" value="1"/>
</dbReference>
<evidence type="ECO:0000259" key="10">
    <source>
        <dbReference type="PROSITE" id="PS50893"/>
    </source>
</evidence>
<feature type="region of interest" description="Disordered" evidence="8">
    <location>
        <begin position="809"/>
        <end position="885"/>
    </location>
</feature>
<dbReference type="OMA" id="CHRTSLW"/>
<dbReference type="GO" id="GO:0015916">
    <property type="term" value="P:fatty-acyl-CoA transport"/>
    <property type="evidence" value="ECO:0007669"/>
    <property type="project" value="EnsemblFungi"/>
</dbReference>
<dbReference type="RefSeq" id="XP_003673217.1">
    <property type="nucleotide sequence ID" value="XM_003673169.1"/>
</dbReference>
<keyword evidence="3 9" id="KW-0812">Transmembrane</keyword>
<dbReference type="GO" id="GO:0015867">
    <property type="term" value="P:ATP transport"/>
    <property type="evidence" value="ECO:0007669"/>
    <property type="project" value="EnsemblFungi"/>
</dbReference>
<reference evidence="12 13" key="1">
    <citation type="journal article" date="2011" name="Proc. Natl. Acad. Sci. U.S.A.">
        <title>Evolutionary erosion of yeast sex chromosomes by mating-type switching accidents.</title>
        <authorList>
            <person name="Gordon J.L."/>
            <person name="Armisen D."/>
            <person name="Proux-Wera E."/>
            <person name="Oheigeartaigh S.S."/>
            <person name="Byrne K.P."/>
            <person name="Wolfe K.H."/>
        </authorList>
    </citation>
    <scope>NUCLEOTIDE SEQUENCE [LARGE SCALE GENOMIC DNA]</scope>
    <source>
        <strain evidence="13">ATCC 76901 / BCRC 22586 / CBS 4309 / NBRC 1992 / NRRL Y-12630</strain>
    </source>
</reference>
<evidence type="ECO:0000256" key="1">
    <source>
        <dbReference type="ARBA" id="ARBA00008575"/>
    </source>
</evidence>
<protein>
    <recommendedName>
        <fullName evidence="14">ABC transporter domain-containing protein</fullName>
    </recommendedName>
</protein>
<feature type="domain" description="ABC transmembrane type-1" evidence="11">
    <location>
        <begin position="130"/>
        <end position="364"/>
    </location>
</feature>
<evidence type="ECO:0000256" key="2">
    <source>
        <dbReference type="ARBA" id="ARBA00022448"/>
    </source>
</evidence>
<feature type="transmembrane region" description="Helical" evidence="9">
    <location>
        <begin position="120"/>
        <end position="143"/>
    </location>
</feature>
<dbReference type="HOGENOM" id="CLU_007587_5_0_1"/>
<evidence type="ECO:0008006" key="14">
    <source>
        <dbReference type="Google" id="ProtNLM"/>
    </source>
</evidence>
<dbReference type="InterPro" id="IPR003593">
    <property type="entry name" value="AAA+_ATPase"/>
</dbReference>
<dbReference type="GO" id="GO:0015910">
    <property type="term" value="P:long-chain fatty acid import into peroxisome"/>
    <property type="evidence" value="ECO:0007669"/>
    <property type="project" value="EnsemblFungi"/>
</dbReference>
<dbReference type="GO" id="GO:0006635">
    <property type="term" value="P:fatty acid beta-oxidation"/>
    <property type="evidence" value="ECO:0007669"/>
    <property type="project" value="EnsemblFungi"/>
</dbReference>
<proteinExistence type="inferred from homology"/>
<dbReference type="eggNOG" id="KOG0064">
    <property type="taxonomic scope" value="Eukaryota"/>
</dbReference>
<dbReference type="AlphaFoldDB" id="G0V5T8"/>
<dbReference type="InterPro" id="IPR003439">
    <property type="entry name" value="ABC_transporter-like_ATP-bd"/>
</dbReference>
<reference key="2">
    <citation type="submission" date="2011-08" db="EMBL/GenBank/DDBJ databases">
        <title>Genome sequence of Naumovozyma castellii.</title>
        <authorList>
            <person name="Gordon J.L."/>
            <person name="Armisen D."/>
            <person name="Proux-Wera E."/>
            <person name="OhEigeartaigh S.S."/>
            <person name="Byrne K.P."/>
            <person name="Wolfe K.H."/>
        </authorList>
    </citation>
    <scope>NUCLEOTIDE SEQUENCE</scope>
    <source>
        <strain>Type strain:CBS 4309</strain>
    </source>
</reference>
<dbReference type="SMART" id="SM00382">
    <property type="entry name" value="AAA"/>
    <property type="match status" value="1"/>
</dbReference>
<comment type="similarity">
    <text evidence="1">Belongs to the ABC transporter superfamily. ABCD family. Peroxisomal fatty acyl CoA transporter (TC 3.A.1.203) subfamily.</text>
</comment>
<dbReference type="SUPFAM" id="SSF90123">
    <property type="entry name" value="ABC transporter transmembrane region"/>
    <property type="match status" value="1"/>
</dbReference>
<feature type="compositionally biased region" description="Polar residues" evidence="8">
    <location>
        <begin position="830"/>
        <end position="840"/>
    </location>
</feature>
<dbReference type="GO" id="GO:0016887">
    <property type="term" value="F:ATP hydrolysis activity"/>
    <property type="evidence" value="ECO:0007669"/>
    <property type="project" value="InterPro"/>
</dbReference>
<dbReference type="GO" id="GO:0005778">
    <property type="term" value="C:peroxisomal membrane"/>
    <property type="evidence" value="ECO:0007669"/>
    <property type="project" value="EnsemblFungi"/>
</dbReference>
<dbReference type="Proteomes" id="UP000001640">
    <property type="component" value="Chromosome 1"/>
</dbReference>
<evidence type="ECO:0000256" key="6">
    <source>
        <dbReference type="ARBA" id="ARBA00022989"/>
    </source>
</evidence>
<dbReference type="PROSITE" id="PS50929">
    <property type="entry name" value="ABC_TM1F"/>
    <property type="match status" value="1"/>
</dbReference>
<dbReference type="InParanoid" id="G0V5T8"/>
<dbReference type="InterPro" id="IPR036640">
    <property type="entry name" value="ABC1_TM_sf"/>
</dbReference>
<keyword evidence="2" id="KW-0813">Transport</keyword>
<feature type="compositionally biased region" description="Polar residues" evidence="8">
    <location>
        <begin position="848"/>
        <end position="862"/>
    </location>
</feature>
<dbReference type="FunCoup" id="G0V5T8">
    <property type="interactions" value="366"/>
</dbReference>
<evidence type="ECO:0000256" key="7">
    <source>
        <dbReference type="ARBA" id="ARBA00023136"/>
    </source>
</evidence>
<dbReference type="Gene3D" id="3.40.50.300">
    <property type="entry name" value="P-loop containing nucleotide triphosphate hydrolases"/>
    <property type="match status" value="1"/>
</dbReference>
<evidence type="ECO:0000259" key="11">
    <source>
        <dbReference type="PROSITE" id="PS50929"/>
    </source>
</evidence>
<sequence>MSSPITSFYQKHRLSILRSSYIVLLFTTVYNANSGGTSSNSNAKRQRDKKKPERAQDEQDDDATLEPMEDLKSITTTSSTPPQKQQQQMTVADSPAPKDNDKLHQKTDFLWKLIVRDKKCAILFLTQATLLVIRTFLSLHVATLDGKLVSSLVKAQYPKFLRILLGQWMVLGIPASIINSLINYMTKLCSVTINRRISTFLLDKYLSNHHTFYAVAASTGSTSEIQDNLTKDIYTFSTNTSVLLNQLLKPMLDLLLCSFKLLTSSTNMMGEGTLALGLIVYISNSILKLFQPNFTKLTMKRASLESWFRSLHSNVHSNNEEIALLRGQNRELTNLDYSFYQLVLFLNREIKARALYDLATTFIIKYTWGAAGLVLCSIPIFFKDTTKALTTKGVDESDTTADFITNRRLLLIASSSIGRFVELKKNIQQLRGVGLRLNRFNDLLDANLAPKQQQMHEENNVIEYNDSLIKFENVPLITPANQVLVEELNFELKHGDHLLIIGPNGCGKSSLFRLLGGLWPIRKSEKSGVQTKLIMPNRTTAENECAIFYLPQKPYMGNRSTFREQVIYPDTIEQFEEKFQGDYEKGDQELTKILEFLELEDLVTENMSLLLAQRSITKKTSQLSKKGAFSGLLKSYKKEDFEDDDVDNDTGSNSLSIEPLMIDIRDAFNIRRNWSEELSIGVQQRLAMARMYYHKPRFAVLDECTSAVSPEMEQKMYQIAQDLGISLISVCHRTSLWHFHNYLLKFDGKGGYQFGHFDPSKRLQAEEKLRELNSLLDQNVPIWRKKLNDLQLARTSNIIRKSQSELNMLEGKARSRSGTPHPKTKVKGLVSTSLDNSNRPLSKKLITVSKNNGEDTISPMTKNSRKQKEREPSKFDRNLPNKNKK</sequence>
<dbReference type="OrthoDB" id="422637at2759"/>
<dbReference type="PANTHER" id="PTHR11384">
    <property type="entry name" value="ATP-BINDING CASSETTE, SUB-FAMILY D MEMBER"/>
    <property type="match status" value="1"/>
</dbReference>
<dbReference type="EMBL" id="HE576752">
    <property type="protein sequence ID" value="CCC66826.1"/>
    <property type="molecule type" value="Genomic_DNA"/>
</dbReference>
<dbReference type="GO" id="GO:0043190">
    <property type="term" value="C:ATP-binding cassette (ABC) transporter complex"/>
    <property type="evidence" value="ECO:0007669"/>
    <property type="project" value="EnsemblFungi"/>
</dbReference>
<keyword evidence="13" id="KW-1185">Reference proteome</keyword>
<dbReference type="InterPro" id="IPR011527">
    <property type="entry name" value="ABC1_TM_dom"/>
</dbReference>
<gene>
    <name evidence="12" type="primary">NCAS0A02680</name>
    <name evidence="12" type="ordered locus">NCAS_0A02680</name>
</gene>
<accession>G0V5T8</accession>
<keyword evidence="5" id="KW-0067">ATP-binding</keyword>
<evidence type="ECO:0000256" key="3">
    <source>
        <dbReference type="ARBA" id="ARBA00022692"/>
    </source>
</evidence>
<dbReference type="InterPro" id="IPR050835">
    <property type="entry name" value="ABC_transporter_sub-D"/>
</dbReference>
<dbReference type="GO" id="GO:0042760">
    <property type="term" value="P:very long-chain fatty acid catabolic process"/>
    <property type="evidence" value="ECO:0007669"/>
    <property type="project" value="EnsemblFungi"/>
</dbReference>
<dbReference type="GeneID" id="96900315"/>
<dbReference type="STRING" id="1064592.G0V5T8"/>
<dbReference type="GO" id="GO:0005324">
    <property type="term" value="F:long-chain fatty acid transmembrane transporter activity"/>
    <property type="evidence" value="ECO:0007669"/>
    <property type="project" value="EnsemblFungi"/>
</dbReference>
<evidence type="ECO:0000256" key="8">
    <source>
        <dbReference type="SAM" id="MobiDB-lite"/>
    </source>
</evidence>
<feature type="compositionally biased region" description="Acidic residues" evidence="8">
    <location>
        <begin position="58"/>
        <end position="68"/>
    </location>
</feature>
<dbReference type="Pfam" id="PF06472">
    <property type="entry name" value="ABC_membrane_2"/>
    <property type="match status" value="1"/>
</dbReference>
<feature type="transmembrane region" description="Helical" evidence="9">
    <location>
        <begin position="358"/>
        <end position="382"/>
    </location>
</feature>
<evidence type="ECO:0000313" key="12">
    <source>
        <dbReference type="EMBL" id="CCC66826.1"/>
    </source>
</evidence>
<keyword evidence="6 9" id="KW-1133">Transmembrane helix</keyword>